<dbReference type="EMBL" id="CAKOGL010000009">
    <property type="protein sequence ID" value="CAH2090465.1"/>
    <property type="molecule type" value="Genomic_DNA"/>
</dbReference>
<organism evidence="2 3">
    <name type="scientific">Euphydryas editha</name>
    <name type="common">Edith's checkerspot</name>
    <dbReference type="NCBI Taxonomy" id="104508"/>
    <lineage>
        <taxon>Eukaryota</taxon>
        <taxon>Metazoa</taxon>
        <taxon>Ecdysozoa</taxon>
        <taxon>Arthropoda</taxon>
        <taxon>Hexapoda</taxon>
        <taxon>Insecta</taxon>
        <taxon>Pterygota</taxon>
        <taxon>Neoptera</taxon>
        <taxon>Endopterygota</taxon>
        <taxon>Lepidoptera</taxon>
        <taxon>Glossata</taxon>
        <taxon>Ditrysia</taxon>
        <taxon>Papilionoidea</taxon>
        <taxon>Nymphalidae</taxon>
        <taxon>Nymphalinae</taxon>
        <taxon>Euphydryas</taxon>
    </lineage>
</organism>
<name>A0AAU9TY22_EUPED</name>
<keyword evidence="1" id="KW-1133">Transmembrane helix</keyword>
<dbReference type="AlphaFoldDB" id="A0AAU9TY22"/>
<keyword evidence="1" id="KW-0472">Membrane</keyword>
<evidence type="ECO:0000256" key="1">
    <source>
        <dbReference type="SAM" id="Phobius"/>
    </source>
</evidence>
<comment type="caution">
    <text evidence="2">The sequence shown here is derived from an EMBL/GenBank/DDBJ whole genome shotgun (WGS) entry which is preliminary data.</text>
</comment>
<reference evidence="2" key="1">
    <citation type="submission" date="2022-03" db="EMBL/GenBank/DDBJ databases">
        <authorList>
            <person name="Tunstrom K."/>
        </authorList>
    </citation>
    <scope>NUCLEOTIDE SEQUENCE</scope>
</reference>
<feature type="transmembrane region" description="Helical" evidence="1">
    <location>
        <begin position="6"/>
        <end position="24"/>
    </location>
</feature>
<sequence length="102" mass="11893">MYNMGLALDVAACVLSATLFFFRWEMHLRIPPMKPTVDEVYRMRWTISMNENVMRAYYSAVVGRRGGTGEIGYRAVMHREFLLLEPNLTVTEQILADRVQYI</sequence>
<accession>A0AAU9TY22</accession>
<proteinExistence type="predicted"/>
<keyword evidence="3" id="KW-1185">Reference proteome</keyword>
<protein>
    <submittedName>
        <fullName evidence="2">Uncharacterized protein</fullName>
    </submittedName>
</protein>
<keyword evidence="1" id="KW-0812">Transmembrane</keyword>
<gene>
    <name evidence="2" type="ORF">EEDITHA_LOCUS6420</name>
</gene>
<dbReference type="Proteomes" id="UP001153954">
    <property type="component" value="Unassembled WGS sequence"/>
</dbReference>
<evidence type="ECO:0000313" key="3">
    <source>
        <dbReference type="Proteomes" id="UP001153954"/>
    </source>
</evidence>
<evidence type="ECO:0000313" key="2">
    <source>
        <dbReference type="EMBL" id="CAH2090465.1"/>
    </source>
</evidence>